<accession>A0AAV7QBN1</accession>
<evidence type="ECO:0000313" key="1">
    <source>
        <dbReference type="EMBL" id="KAJ1136609.1"/>
    </source>
</evidence>
<sequence length="77" mass="8712">MRTRLYTLNNERMRMTQPGEKKAVPVRCNYLTHFGRGAATEIEVQAPVVKALKYPDTECRSCPVPEQSQLSAVCRSV</sequence>
<gene>
    <name evidence="1" type="ORF">NDU88_003024</name>
</gene>
<name>A0AAV7QBN1_PLEWA</name>
<dbReference type="AlphaFoldDB" id="A0AAV7QBN1"/>
<dbReference type="EMBL" id="JANPWB010000010">
    <property type="protein sequence ID" value="KAJ1136609.1"/>
    <property type="molecule type" value="Genomic_DNA"/>
</dbReference>
<reference evidence="1" key="1">
    <citation type="journal article" date="2022" name="bioRxiv">
        <title>Sequencing and chromosome-scale assembly of the giantPleurodeles waltlgenome.</title>
        <authorList>
            <person name="Brown T."/>
            <person name="Elewa A."/>
            <person name="Iarovenko S."/>
            <person name="Subramanian E."/>
            <person name="Araus A.J."/>
            <person name="Petzold A."/>
            <person name="Susuki M."/>
            <person name="Suzuki K.-i.T."/>
            <person name="Hayashi T."/>
            <person name="Toyoda A."/>
            <person name="Oliveira C."/>
            <person name="Osipova E."/>
            <person name="Leigh N.D."/>
            <person name="Simon A."/>
            <person name="Yun M.H."/>
        </authorList>
    </citation>
    <scope>NUCLEOTIDE SEQUENCE</scope>
    <source>
        <strain evidence="1">20211129_DDA</strain>
        <tissue evidence="1">Liver</tissue>
    </source>
</reference>
<evidence type="ECO:0000313" key="2">
    <source>
        <dbReference type="Proteomes" id="UP001066276"/>
    </source>
</evidence>
<proteinExistence type="predicted"/>
<dbReference type="Proteomes" id="UP001066276">
    <property type="component" value="Chromosome 6"/>
</dbReference>
<comment type="caution">
    <text evidence="1">The sequence shown here is derived from an EMBL/GenBank/DDBJ whole genome shotgun (WGS) entry which is preliminary data.</text>
</comment>
<protein>
    <submittedName>
        <fullName evidence="1">Uncharacterized protein</fullName>
    </submittedName>
</protein>
<keyword evidence="2" id="KW-1185">Reference proteome</keyword>
<organism evidence="1 2">
    <name type="scientific">Pleurodeles waltl</name>
    <name type="common">Iberian ribbed newt</name>
    <dbReference type="NCBI Taxonomy" id="8319"/>
    <lineage>
        <taxon>Eukaryota</taxon>
        <taxon>Metazoa</taxon>
        <taxon>Chordata</taxon>
        <taxon>Craniata</taxon>
        <taxon>Vertebrata</taxon>
        <taxon>Euteleostomi</taxon>
        <taxon>Amphibia</taxon>
        <taxon>Batrachia</taxon>
        <taxon>Caudata</taxon>
        <taxon>Salamandroidea</taxon>
        <taxon>Salamandridae</taxon>
        <taxon>Pleurodelinae</taxon>
        <taxon>Pleurodeles</taxon>
    </lineage>
</organism>